<reference evidence="2" key="2">
    <citation type="submission" date="2023-01" db="EMBL/GenBank/DDBJ databases">
        <authorList>
            <person name="Sun Q."/>
            <person name="Evtushenko L."/>
        </authorList>
    </citation>
    <scope>NUCLEOTIDE SEQUENCE</scope>
    <source>
        <strain evidence="2">VKM B-2484</strain>
    </source>
</reference>
<protein>
    <recommendedName>
        <fullName evidence="1">Tetrapyrrole biosynthesis uroporphyrinogen III synthase domain-containing protein</fullName>
    </recommendedName>
</protein>
<name>A0A9W6J4I2_9HYPH</name>
<dbReference type="GO" id="GO:0033014">
    <property type="term" value="P:tetrapyrrole biosynthetic process"/>
    <property type="evidence" value="ECO:0007669"/>
    <property type="project" value="InterPro"/>
</dbReference>
<dbReference type="GO" id="GO:0004852">
    <property type="term" value="F:uroporphyrinogen-III synthase activity"/>
    <property type="evidence" value="ECO:0007669"/>
    <property type="project" value="InterPro"/>
</dbReference>
<dbReference type="CDD" id="cd06578">
    <property type="entry name" value="HemD"/>
    <property type="match status" value="1"/>
</dbReference>
<dbReference type="Pfam" id="PF02602">
    <property type="entry name" value="HEM4"/>
    <property type="match status" value="1"/>
</dbReference>
<dbReference type="SUPFAM" id="SSF69618">
    <property type="entry name" value="HemD-like"/>
    <property type="match status" value="1"/>
</dbReference>
<dbReference type="Proteomes" id="UP001143370">
    <property type="component" value="Unassembled WGS sequence"/>
</dbReference>
<dbReference type="AlphaFoldDB" id="A0A9W6J4I2"/>
<evidence type="ECO:0000313" key="2">
    <source>
        <dbReference type="EMBL" id="GLK70740.1"/>
    </source>
</evidence>
<dbReference type="RefSeq" id="WP_213374306.1">
    <property type="nucleotide sequence ID" value="NZ_BSFJ01000004.1"/>
</dbReference>
<proteinExistence type="predicted"/>
<evidence type="ECO:0000259" key="1">
    <source>
        <dbReference type="Pfam" id="PF02602"/>
    </source>
</evidence>
<keyword evidence="3" id="KW-1185">Reference proteome</keyword>
<dbReference type="Gene3D" id="3.40.50.10090">
    <property type="match status" value="2"/>
</dbReference>
<sequence>MRVLVTRPQPDAQATAARLRQAGHAVMVDPMLAVEALPEARLPAGGFDAVALTSVNGARLLGARVELSALASLPLYAVGRRTAAAAPRAFAEVHIAGGDGAALADLLRTRLPRGARLLYVAGEERAVDLGAVLAGDGISTELFVIYRAVPAAGLAPETVVAARERRIDAAFHFSPRTAATLAQRAEAAGVSACFRHVEHLCFSANVAAPLTAAGWPTRIAAKPTEDGLFDLLAR</sequence>
<dbReference type="EMBL" id="BSFJ01000004">
    <property type="protein sequence ID" value="GLK70740.1"/>
    <property type="molecule type" value="Genomic_DNA"/>
</dbReference>
<evidence type="ECO:0000313" key="3">
    <source>
        <dbReference type="Proteomes" id="UP001143370"/>
    </source>
</evidence>
<organism evidence="2 3">
    <name type="scientific">Ancylobacter dichloromethanicus</name>
    <dbReference type="NCBI Taxonomy" id="518825"/>
    <lineage>
        <taxon>Bacteria</taxon>
        <taxon>Pseudomonadati</taxon>
        <taxon>Pseudomonadota</taxon>
        <taxon>Alphaproteobacteria</taxon>
        <taxon>Hyphomicrobiales</taxon>
        <taxon>Xanthobacteraceae</taxon>
        <taxon>Ancylobacter</taxon>
    </lineage>
</organism>
<dbReference type="InterPro" id="IPR036108">
    <property type="entry name" value="4pyrrol_syn_uPrphyn_synt_sf"/>
</dbReference>
<dbReference type="InterPro" id="IPR003754">
    <property type="entry name" value="4pyrrol_synth_uPrphyn_synth"/>
</dbReference>
<comment type="caution">
    <text evidence="2">The sequence shown here is derived from an EMBL/GenBank/DDBJ whole genome shotgun (WGS) entry which is preliminary data.</text>
</comment>
<reference evidence="2" key="1">
    <citation type="journal article" date="2014" name="Int. J. Syst. Evol. Microbiol.">
        <title>Complete genome sequence of Corynebacterium casei LMG S-19264T (=DSM 44701T), isolated from a smear-ripened cheese.</title>
        <authorList>
            <consortium name="US DOE Joint Genome Institute (JGI-PGF)"/>
            <person name="Walter F."/>
            <person name="Albersmeier A."/>
            <person name="Kalinowski J."/>
            <person name="Ruckert C."/>
        </authorList>
    </citation>
    <scope>NUCLEOTIDE SEQUENCE</scope>
    <source>
        <strain evidence="2">VKM B-2484</strain>
    </source>
</reference>
<feature type="domain" description="Tetrapyrrole biosynthesis uroporphyrinogen III synthase" evidence="1">
    <location>
        <begin position="14"/>
        <end position="229"/>
    </location>
</feature>
<gene>
    <name evidence="2" type="ORF">GCM10017643_08550</name>
</gene>
<accession>A0A9W6J4I2</accession>